<dbReference type="Proteomes" id="UP000785171">
    <property type="component" value="Unassembled WGS sequence"/>
</dbReference>
<feature type="domain" description="CoA carboxyltransferase N-terminal" evidence="18">
    <location>
        <begin position="40"/>
        <end position="296"/>
    </location>
</feature>
<comment type="caution">
    <text evidence="23">The sequence shown here is derived from an EMBL/GenBank/DDBJ whole genome shotgun (WGS) entry which is preliminary data.</text>
</comment>
<dbReference type="Pfam" id="PF01039">
    <property type="entry name" value="Carboxyl_trans"/>
    <property type="match status" value="1"/>
</dbReference>
<evidence type="ECO:0000256" key="12">
    <source>
        <dbReference type="ARBA" id="ARBA00038567"/>
    </source>
</evidence>
<dbReference type="STRING" id="325452.A0A3R7JU43"/>
<dbReference type="InterPro" id="IPR011762">
    <property type="entry name" value="COA_CT_N"/>
</dbReference>
<dbReference type="GO" id="GO:0009062">
    <property type="term" value="P:fatty acid catabolic process"/>
    <property type="evidence" value="ECO:0007669"/>
    <property type="project" value="UniProtKB-ARBA"/>
</dbReference>
<keyword evidence="9" id="KW-0378">Hydrolase</keyword>
<dbReference type="Gene3D" id="3.40.630.10">
    <property type="entry name" value="Zn peptidases"/>
    <property type="match status" value="1"/>
</dbReference>
<dbReference type="SUPFAM" id="SSF53187">
    <property type="entry name" value="Zn-dependent exopeptidases"/>
    <property type="match status" value="1"/>
</dbReference>
<dbReference type="Gene3D" id="2.30.250.10">
    <property type="entry name" value="Aminopeptidase i, Domain 2"/>
    <property type="match status" value="1"/>
</dbReference>
<proteinExistence type="inferred from homology"/>
<evidence type="ECO:0000256" key="4">
    <source>
        <dbReference type="ARBA" id="ARBA00008290"/>
    </source>
</evidence>
<evidence type="ECO:0000256" key="1">
    <source>
        <dbReference type="ARBA" id="ARBA00001947"/>
    </source>
</evidence>
<evidence type="ECO:0000256" key="7">
    <source>
        <dbReference type="ARBA" id="ARBA00022670"/>
    </source>
</evidence>
<dbReference type="SUPFAM" id="SSF101821">
    <property type="entry name" value="Aminopeptidase/glucanase lid domain"/>
    <property type="match status" value="1"/>
</dbReference>
<evidence type="ECO:0000313" key="23">
    <source>
        <dbReference type="EMBL" id="RLN79928.1"/>
    </source>
</evidence>
<dbReference type="GO" id="GO:0008270">
    <property type="term" value="F:zinc ion binding"/>
    <property type="evidence" value="ECO:0007669"/>
    <property type="project" value="InterPro"/>
</dbReference>
<reference evidence="24 25" key="2">
    <citation type="submission" date="2018-07" db="EMBL/GenBank/DDBJ databases">
        <title>Genome sequencing of oomycete isolates from Chile give support for New Zealand origin for Phytophthora kernoviae and make available the first Nothophytophthora sp. genome.</title>
        <authorList>
            <person name="Studholme D.J."/>
            <person name="Sanfuentes E."/>
            <person name="Panda P."/>
            <person name="Hill R."/>
            <person name="Sambles C."/>
            <person name="Grant M."/>
            <person name="Williams N.M."/>
            <person name="Mcdougal R.L."/>
        </authorList>
    </citation>
    <scope>NUCLEOTIDE SEQUENCE [LARGE SCALE GENOMIC DNA]</scope>
    <source>
        <strain evidence="22">Chile2</strain>
        <strain evidence="23">Chile4</strain>
    </source>
</reference>
<dbReference type="PANTHER" id="PTHR43842:SF2">
    <property type="entry name" value="PROPIONYL-COA CARBOXYLASE BETA CHAIN, MITOCHONDRIAL"/>
    <property type="match status" value="1"/>
</dbReference>
<comment type="similarity">
    <text evidence="4">Belongs to the peptidase M18 family.</text>
</comment>
<evidence type="ECO:0000313" key="21">
    <source>
        <dbReference type="EMBL" id="KAG2526105.1"/>
    </source>
</evidence>
<reference evidence="20" key="1">
    <citation type="journal article" date="2015" name="Genom Data">
        <title>Genome sequences of six Phytophthora species associated with forests in New Zealand.</title>
        <authorList>
            <person name="Studholme D.J."/>
            <person name="McDougal R.L."/>
            <person name="Sambles C."/>
            <person name="Hansen E."/>
            <person name="Hardy G."/>
            <person name="Grant M."/>
            <person name="Ganley R.J."/>
            <person name="Williams N.M."/>
        </authorList>
    </citation>
    <scope>NUCLEOTIDE SEQUENCE</scope>
    <source>
        <strain evidence="20">NZFS 2646</strain>
        <strain evidence="21">NZFS 3630</strain>
    </source>
</reference>
<dbReference type="SUPFAM" id="SSF52096">
    <property type="entry name" value="ClpP/crotonase"/>
    <property type="match status" value="2"/>
</dbReference>
<dbReference type="AlphaFoldDB" id="A0A3R7JU43"/>
<name>A0A3R7JU43_9STRA</name>
<dbReference type="EMBL" id="JPWU03000108">
    <property type="protein sequence ID" value="KAG2526105.1"/>
    <property type="molecule type" value="Genomic_DNA"/>
</dbReference>
<keyword evidence="6" id="KW-0031">Aminopeptidase</keyword>
<dbReference type="FunFam" id="3.90.226.10:FF:000016">
    <property type="entry name" value="Propionyl-CoA carboxylase, beta subunit"/>
    <property type="match status" value="1"/>
</dbReference>
<dbReference type="GO" id="GO:0004177">
    <property type="term" value="F:aminopeptidase activity"/>
    <property type="evidence" value="ECO:0007669"/>
    <property type="project" value="UniProtKB-KW"/>
</dbReference>
<dbReference type="EMBL" id="MAYM02002141">
    <property type="protein sequence ID" value="RLN02805.1"/>
    <property type="molecule type" value="Genomic_DNA"/>
</dbReference>
<keyword evidence="11" id="KW-0482">Metalloprotease</keyword>
<evidence type="ECO:0000256" key="9">
    <source>
        <dbReference type="ARBA" id="ARBA00022801"/>
    </source>
</evidence>
<feature type="region of interest" description="Disordered" evidence="17">
    <location>
        <begin position="291"/>
        <end position="313"/>
    </location>
</feature>
<evidence type="ECO:0000313" key="20">
    <source>
        <dbReference type="EMBL" id="KAG2524408.1"/>
    </source>
</evidence>
<dbReference type="Proteomes" id="UP000792063">
    <property type="component" value="Unassembled WGS sequence"/>
</dbReference>
<organism evidence="23 24">
    <name type="scientific">Phytophthora kernoviae</name>
    <dbReference type="NCBI Taxonomy" id="325452"/>
    <lineage>
        <taxon>Eukaryota</taxon>
        <taxon>Sar</taxon>
        <taxon>Stramenopiles</taxon>
        <taxon>Oomycota</taxon>
        <taxon>Peronosporomycetes</taxon>
        <taxon>Peronosporales</taxon>
        <taxon>Peronosporaceae</taxon>
        <taxon>Phytophthora</taxon>
    </lineage>
</organism>
<dbReference type="NCBIfam" id="NF002759">
    <property type="entry name" value="PRK02813.1"/>
    <property type="match status" value="1"/>
</dbReference>
<comment type="catalytic activity">
    <reaction evidence="16">
        <text>propanoyl-CoA + hydrogencarbonate + ATP = (S)-methylmalonyl-CoA + ADP + phosphate + H(+)</text>
        <dbReference type="Rhea" id="RHEA:23720"/>
        <dbReference type="ChEBI" id="CHEBI:15378"/>
        <dbReference type="ChEBI" id="CHEBI:17544"/>
        <dbReference type="ChEBI" id="CHEBI:30616"/>
        <dbReference type="ChEBI" id="CHEBI:43474"/>
        <dbReference type="ChEBI" id="CHEBI:57327"/>
        <dbReference type="ChEBI" id="CHEBI:57392"/>
        <dbReference type="ChEBI" id="CHEBI:456216"/>
        <dbReference type="EC" id="6.4.1.3"/>
    </reaction>
    <physiologicalReaction direction="left-to-right" evidence="16">
        <dbReference type="Rhea" id="RHEA:23721"/>
    </physiologicalReaction>
</comment>
<dbReference type="InterPro" id="IPR051047">
    <property type="entry name" value="AccD/PCCB"/>
</dbReference>
<dbReference type="PROSITE" id="PS50980">
    <property type="entry name" value="COA_CT_NTER"/>
    <property type="match status" value="1"/>
</dbReference>
<dbReference type="FunFam" id="3.90.226.10:FF:000017">
    <property type="entry name" value="Propionyl-CoA carboxylase subunit beta 5"/>
    <property type="match status" value="1"/>
</dbReference>
<evidence type="ECO:0000256" key="6">
    <source>
        <dbReference type="ARBA" id="ARBA00022438"/>
    </source>
</evidence>
<dbReference type="FunFam" id="2.30.250.10:FF:000001">
    <property type="entry name" value="Aspartyl aminopeptidase 1"/>
    <property type="match status" value="1"/>
</dbReference>
<dbReference type="Proteomes" id="UP000285624">
    <property type="component" value="Unassembled WGS sequence"/>
</dbReference>
<dbReference type="InterPro" id="IPR001948">
    <property type="entry name" value="Peptidase_M18"/>
</dbReference>
<keyword evidence="8" id="KW-0479">Metal-binding</keyword>
<keyword evidence="7" id="KW-0645">Protease</keyword>
<evidence type="ECO:0000313" key="22">
    <source>
        <dbReference type="EMBL" id="RLN02805.1"/>
    </source>
</evidence>
<dbReference type="Gene3D" id="3.90.226.10">
    <property type="entry name" value="2-enoyl-CoA Hydratase, Chain A, domain 1"/>
    <property type="match status" value="2"/>
</dbReference>
<feature type="domain" description="CoA carboxyltransferase C-terminal" evidence="19">
    <location>
        <begin position="300"/>
        <end position="526"/>
    </location>
</feature>
<dbReference type="GO" id="GO:0005739">
    <property type="term" value="C:mitochondrion"/>
    <property type="evidence" value="ECO:0007669"/>
    <property type="project" value="TreeGrafter"/>
</dbReference>
<comment type="pathway">
    <text evidence="2">Metabolic intermediate metabolism; propanoyl-CoA degradation; succinyl-CoA from propanoyl-CoA: step 1/3.</text>
</comment>
<accession>A0A3R7JU43</accession>
<evidence type="ECO:0000256" key="3">
    <source>
        <dbReference type="ARBA" id="ARBA00006102"/>
    </source>
</evidence>
<dbReference type="PROSITE" id="PS50989">
    <property type="entry name" value="COA_CT_CTER"/>
    <property type="match status" value="1"/>
</dbReference>
<evidence type="ECO:0000313" key="24">
    <source>
        <dbReference type="Proteomes" id="UP000285624"/>
    </source>
</evidence>
<evidence type="ECO:0000259" key="18">
    <source>
        <dbReference type="PROSITE" id="PS50980"/>
    </source>
</evidence>
<evidence type="ECO:0000256" key="16">
    <source>
        <dbReference type="ARBA" id="ARBA00049495"/>
    </source>
</evidence>
<sequence length="1020" mass="112500">MLSRQLSRQLHTLRKPLVQARWFSAVAEETSTILTPAARKIAFKDELEQARQKALEGGGAKRVANQHEKGKLTARERIELLLDQGTFREFDMLKAHRCSDFGMEKQQIPGDGVITGRGLINGRLTFVFSQDFTVFGGSLSETYAEKIIKIMNKAMELGAPVIGLNDSGGARIQEGVASLAGYADIFQLNVLASGVIPQLTMVMGPCAGGAVYSPAMTDYIFMCRDSSYMFVTGPDVVKTVTNEEVTQEELGGASTHTKTSGVAHCAFDNDVEAIREMRRFFDFLPLNNKEKPPVRKSDDDRNRPVPTLESIVPPDPNVPYNMKDIIHQIVDSFDFFEIMPDYAKNIIVGFGRMEGRVVGIVANQPMELAGCLDINSSVKGARFVRFCDSFNIPIVTLVDVPGFLPGTDQEYGGIIRHGAKLLYAYAEATVPKITIITRKAYGGAYDVMSSKHLRGDINYAWPSAEIAVMGAKGAVEIIFRGQNVEENTADYEKKFANPMVAAQRGFVDDIIEPVNTRLHICEDLDMLKTKDIKNPYPIFLFLILAFALWSSSYNHSAFMAKLTLSSRTPQTVGSFLQFINKSPSPFHAVYETVQQLTAAGFKQLHEEDSWKEAVQPNGKYYVTRNQSAIVAFAVGGKYQRGNGFHIIGAHTDSPCLKVKPVSNIESAGWLQVGVETYGGGLFHTWFDRDLGLAGRVIVKESDSSFQSKLLLVNRPILRIPTLAIHLDRDVASGFSFNKETHLRPVIASAARAQLEATTDDKDKPKSKHASVLLQLIAKELDIKIDQICDFELCLFDTQGANVGGVLEEFIFSPRLDNLCCSWLATQSLIKSLGNLADDENVRVAALFDNEEVGSQSLMGAGSNFMQSVAQRVAQGELTGPAVRKSFLVSADMAHGVHPNYSEKHEQNHRPAIHAGPVIKYNANERYSTSGTSAFLMKELAHRHNVDVQEFVVRQDTGCGSTIGPIMSTRTGIRTIDVGVAQLSMHSIREMCGTEDLVKTLDWFTAFYSEFSTLDNALKTD</sequence>
<evidence type="ECO:0000256" key="10">
    <source>
        <dbReference type="ARBA" id="ARBA00022833"/>
    </source>
</evidence>
<dbReference type="Pfam" id="PF02127">
    <property type="entry name" value="Peptidase_M18"/>
    <property type="match status" value="1"/>
</dbReference>
<feature type="compositionally biased region" description="Basic and acidic residues" evidence="17">
    <location>
        <begin position="291"/>
        <end position="303"/>
    </location>
</feature>
<dbReference type="InterPro" id="IPR023358">
    <property type="entry name" value="Peptidase_M18_dom2"/>
</dbReference>
<dbReference type="EMBL" id="JPWV03000115">
    <property type="protein sequence ID" value="KAG2524408.1"/>
    <property type="molecule type" value="Genomic_DNA"/>
</dbReference>
<protein>
    <recommendedName>
        <fullName evidence="13">Propionyl-CoA carboxylase beta chain, mitochondrial</fullName>
        <ecNumber evidence="5">6.4.1.3</ecNumber>
    </recommendedName>
    <alternativeName>
        <fullName evidence="14">Propanoyl-CoA:carbon dioxide ligase subunit beta</fullName>
    </alternativeName>
</protein>
<reference evidence="20" key="3">
    <citation type="submission" date="2020-06" db="EMBL/GenBank/DDBJ databases">
        <authorList>
            <person name="Studholme D.J."/>
        </authorList>
    </citation>
    <scope>NUCLEOTIDE SEQUENCE</scope>
    <source>
        <strain evidence="20">NZFS 2646</strain>
        <strain evidence="21">NZFS 3630</strain>
    </source>
</reference>
<dbReference type="PRINTS" id="PR00932">
    <property type="entry name" value="AMINO1PTASE"/>
</dbReference>
<dbReference type="EC" id="6.4.1.3" evidence="5"/>
<dbReference type="PANTHER" id="PTHR43842">
    <property type="entry name" value="PROPIONYL-COA CARBOXYLASE BETA CHAIN"/>
    <property type="match status" value="1"/>
</dbReference>
<keyword evidence="10" id="KW-0862">Zinc</keyword>
<dbReference type="InterPro" id="IPR029045">
    <property type="entry name" value="ClpP/crotonase-like_dom_sf"/>
</dbReference>
<evidence type="ECO:0000256" key="14">
    <source>
        <dbReference type="ARBA" id="ARBA00042797"/>
    </source>
</evidence>
<evidence type="ECO:0000259" key="19">
    <source>
        <dbReference type="PROSITE" id="PS50989"/>
    </source>
</evidence>
<evidence type="ECO:0000256" key="13">
    <source>
        <dbReference type="ARBA" id="ARBA00041138"/>
    </source>
</evidence>
<keyword evidence="24" id="KW-1185">Reference proteome</keyword>
<evidence type="ECO:0000256" key="5">
    <source>
        <dbReference type="ARBA" id="ARBA00013050"/>
    </source>
</evidence>
<dbReference type="InterPro" id="IPR011763">
    <property type="entry name" value="COA_CT_C"/>
</dbReference>
<evidence type="ECO:0000256" key="8">
    <source>
        <dbReference type="ARBA" id="ARBA00022723"/>
    </source>
</evidence>
<dbReference type="InterPro" id="IPR034733">
    <property type="entry name" value="AcCoA_carboxyl_beta"/>
</dbReference>
<dbReference type="CDD" id="cd05658">
    <property type="entry name" value="M18_DAP"/>
    <property type="match status" value="1"/>
</dbReference>
<evidence type="ECO:0000256" key="15">
    <source>
        <dbReference type="ARBA" id="ARBA00048208"/>
    </source>
</evidence>
<evidence type="ECO:0000256" key="11">
    <source>
        <dbReference type="ARBA" id="ARBA00023049"/>
    </source>
</evidence>
<evidence type="ECO:0000256" key="2">
    <source>
        <dbReference type="ARBA" id="ARBA00005060"/>
    </source>
</evidence>
<dbReference type="GO" id="GO:0004658">
    <property type="term" value="F:propionyl-CoA carboxylase activity"/>
    <property type="evidence" value="ECO:0007669"/>
    <property type="project" value="UniProtKB-EC"/>
</dbReference>
<dbReference type="GO" id="GO:0006508">
    <property type="term" value="P:proteolysis"/>
    <property type="evidence" value="ECO:0007669"/>
    <property type="project" value="UniProtKB-KW"/>
</dbReference>
<dbReference type="EMBL" id="MBDN02000127">
    <property type="protein sequence ID" value="RLN79928.1"/>
    <property type="molecule type" value="Genomic_DNA"/>
</dbReference>
<comment type="subunit">
    <text evidence="12">The holoenzyme is a dodecamer composed of 6 PCCA/alpha subunits and 6 PCCB/beta subunits.</text>
</comment>
<dbReference type="GO" id="GO:0008237">
    <property type="term" value="F:metallopeptidase activity"/>
    <property type="evidence" value="ECO:0007669"/>
    <property type="project" value="UniProtKB-KW"/>
</dbReference>
<evidence type="ECO:0000313" key="25">
    <source>
        <dbReference type="Proteomes" id="UP000285883"/>
    </source>
</evidence>
<comment type="catalytic activity">
    <reaction evidence="15">
        <text>butanoyl-CoA + hydrogencarbonate + ATP = (2S)-ethylmalonyl-CoA + ADP + phosphate + H(+)</text>
        <dbReference type="Rhea" id="RHEA:59520"/>
        <dbReference type="ChEBI" id="CHEBI:15378"/>
        <dbReference type="ChEBI" id="CHEBI:17544"/>
        <dbReference type="ChEBI" id="CHEBI:30616"/>
        <dbReference type="ChEBI" id="CHEBI:43474"/>
        <dbReference type="ChEBI" id="CHEBI:57371"/>
        <dbReference type="ChEBI" id="CHEBI:60909"/>
        <dbReference type="ChEBI" id="CHEBI:456216"/>
    </reaction>
    <physiologicalReaction direction="left-to-right" evidence="15">
        <dbReference type="Rhea" id="RHEA:59521"/>
    </physiologicalReaction>
</comment>
<comment type="cofactor">
    <cofactor evidence="1">
        <name>Zn(2+)</name>
        <dbReference type="ChEBI" id="CHEBI:29105"/>
    </cofactor>
</comment>
<comment type="similarity">
    <text evidence="3">Belongs to the AccD/PCCB family.</text>
</comment>
<gene>
    <name evidence="22" type="ORF">BBI17_004997</name>
    <name evidence="23" type="ORF">BBO99_00004895</name>
    <name evidence="20" type="ORF">JM16_005002</name>
    <name evidence="21" type="ORF">JM18_004241</name>
</gene>
<evidence type="ECO:0000256" key="17">
    <source>
        <dbReference type="SAM" id="MobiDB-lite"/>
    </source>
</evidence>
<dbReference type="Proteomes" id="UP000285883">
    <property type="component" value="Unassembled WGS sequence"/>
</dbReference>